<proteinExistence type="predicted"/>
<dbReference type="KEGG" id="ovi:T265_09126"/>
<name>A0A074ZHU3_OPIVI</name>
<dbReference type="EMBL" id="KL596876">
    <property type="protein sequence ID" value="KER22850.1"/>
    <property type="molecule type" value="Genomic_DNA"/>
</dbReference>
<dbReference type="OrthoDB" id="68483at2759"/>
<dbReference type="Proteomes" id="UP000054324">
    <property type="component" value="Unassembled WGS sequence"/>
</dbReference>
<reference evidence="1 2" key="1">
    <citation type="submission" date="2013-11" db="EMBL/GenBank/DDBJ databases">
        <title>Opisthorchis viverrini - life in the bile duct.</title>
        <authorList>
            <person name="Young N.D."/>
            <person name="Nagarajan N."/>
            <person name="Lin S.J."/>
            <person name="Korhonen P.K."/>
            <person name="Jex A.R."/>
            <person name="Hall R.S."/>
            <person name="Safavi-Hemami H."/>
            <person name="Kaewkong W."/>
            <person name="Bertrand D."/>
            <person name="Gao S."/>
            <person name="Seet Q."/>
            <person name="Wongkham S."/>
            <person name="Teh B.T."/>
            <person name="Wongkham C."/>
            <person name="Intapan P.M."/>
            <person name="Maleewong W."/>
            <person name="Yang X."/>
            <person name="Hu M."/>
            <person name="Wang Z."/>
            <person name="Hofmann A."/>
            <person name="Sternberg P.W."/>
            <person name="Tan P."/>
            <person name="Wang J."/>
            <person name="Gasser R.B."/>
        </authorList>
    </citation>
    <scope>NUCLEOTIDE SEQUENCE [LARGE SCALE GENOMIC DNA]</scope>
</reference>
<evidence type="ECO:0000313" key="1">
    <source>
        <dbReference type="EMBL" id="KER22850.1"/>
    </source>
</evidence>
<organism evidence="1 2">
    <name type="scientific">Opisthorchis viverrini</name>
    <name type="common">Southeast Asian liver fluke</name>
    <dbReference type="NCBI Taxonomy" id="6198"/>
    <lineage>
        <taxon>Eukaryota</taxon>
        <taxon>Metazoa</taxon>
        <taxon>Spiralia</taxon>
        <taxon>Lophotrochozoa</taxon>
        <taxon>Platyhelminthes</taxon>
        <taxon>Trematoda</taxon>
        <taxon>Digenea</taxon>
        <taxon>Opisthorchiida</taxon>
        <taxon>Opisthorchiata</taxon>
        <taxon>Opisthorchiidae</taxon>
        <taxon>Opisthorchis</taxon>
    </lineage>
</organism>
<accession>A0A074ZHU3</accession>
<gene>
    <name evidence="1" type="ORF">T265_09126</name>
</gene>
<keyword evidence="2" id="KW-1185">Reference proteome</keyword>
<evidence type="ECO:0000313" key="2">
    <source>
        <dbReference type="Proteomes" id="UP000054324"/>
    </source>
</evidence>
<sequence length="272" mass="31420">MRRGKHPLYYVTNLDTERHLKLETRDPDKRLAENSSTAHYRVWPSSGSLGRRSLQFYLNAMFYLNQNWTEFDRYSNLHTNVVFTAPFRCLAAMPPEGCTRVGILPGCPSLDRGSREAEVGFEPWTFRSVNSRSNPWIISHQRLVSSVSNKKTSGWCLLETGIRSFLPKKNDLKHQGHSILSRILTGRTASEVPEHNAFFVFLDFRKCVNIRRALQKLLHTKQLIDEMMRRTLEGLQDPGVQIPSDEKLAHLEYADDTVVVFEGEKVQLLWMN</sequence>
<dbReference type="CTD" id="20323305"/>
<evidence type="ECO:0008006" key="3">
    <source>
        <dbReference type="Google" id="ProtNLM"/>
    </source>
</evidence>
<dbReference type="AlphaFoldDB" id="A0A074ZHU3"/>
<protein>
    <recommendedName>
        <fullName evidence="3">Reverse transcriptase domain-containing protein</fullName>
    </recommendedName>
</protein>
<dbReference type="GeneID" id="20323305"/>
<dbReference type="RefSeq" id="XP_009173387.1">
    <property type="nucleotide sequence ID" value="XM_009175123.1"/>
</dbReference>